<sequence length="188" mass="21384">MNPYEIAEEVEQEMSDALADLAMIVRLVSSSPDLTASLPPKAENAPLRICLAQRWLGGWPRAEWQSRLSGYDSQAIRRLTQQWIVTTFSRWEEVHRPRLFLAGDDGALDLFGDLRLLRNDIVHHDAISTAKNGARCKILNHFKAGALIYLSPEDFVQIMDELEEWVKRLGGTSHGRVVRDPEGRHRQS</sequence>
<evidence type="ECO:0008006" key="3">
    <source>
        <dbReference type="Google" id="ProtNLM"/>
    </source>
</evidence>
<gene>
    <name evidence="1" type="ORF">GCM10023168_18200</name>
</gene>
<evidence type="ECO:0000313" key="1">
    <source>
        <dbReference type="EMBL" id="GAA4404955.1"/>
    </source>
</evidence>
<accession>A0ABP8KEM3</accession>
<reference evidence="2" key="1">
    <citation type="journal article" date="2019" name="Int. J. Syst. Evol. Microbiol.">
        <title>The Global Catalogue of Microorganisms (GCM) 10K type strain sequencing project: providing services to taxonomists for standard genome sequencing and annotation.</title>
        <authorList>
            <consortium name="The Broad Institute Genomics Platform"/>
            <consortium name="The Broad Institute Genome Sequencing Center for Infectious Disease"/>
            <person name="Wu L."/>
            <person name="Ma J."/>
        </authorList>
    </citation>
    <scope>NUCLEOTIDE SEQUENCE [LARGE SCALE GENOMIC DNA]</scope>
    <source>
        <strain evidence="2">JCM 17809</strain>
    </source>
</reference>
<keyword evidence="2" id="KW-1185">Reference proteome</keyword>
<evidence type="ECO:0000313" key="2">
    <source>
        <dbReference type="Proteomes" id="UP001500945"/>
    </source>
</evidence>
<dbReference type="RefSeq" id="WP_345204871.1">
    <property type="nucleotide sequence ID" value="NZ_BAABGM010000011.1"/>
</dbReference>
<organism evidence="1 2">
    <name type="scientific">Fodinibacter luteus</name>
    <dbReference type="NCBI Taxonomy" id="552064"/>
    <lineage>
        <taxon>Bacteria</taxon>
        <taxon>Bacillati</taxon>
        <taxon>Actinomycetota</taxon>
        <taxon>Actinomycetes</taxon>
        <taxon>Micrococcales</taxon>
        <taxon>Intrasporangiaceae</taxon>
        <taxon>Fodinibacter (ex Wang et al. 2009)</taxon>
    </lineage>
</organism>
<comment type="caution">
    <text evidence="1">The sequence shown here is derived from an EMBL/GenBank/DDBJ whole genome shotgun (WGS) entry which is preliminary data.</text>
</comment>
<dbReference type="EMBL" id="BAABGM010000011">
    <property type="protein sequence ID" value="GAA4404955.1"/>
    <property type="molecule type" value="Genomic_DNA"/>
</dbReference>
<proteinExistence type="predicted"/>
<protein>
    <recommendedName>
        <fullName evidence="3">RiboL-PSP-HEPN domain-containing protein</fullName>
    </recommendedName>
</protein>
<name>A0ABP8KEM3_9MICO</name>
<dbReference type="Proteomes" id="UP001500945">
    <property type="component" value="Unassembled WGS sequence"/>
</dbReference>